<feature type="chain" id="PRO_5026309728" evidence="2">
    <location>
        <begin position="25"/>
        <end position="199"/>
    </location>
</feature>
<keyword evidence="2" id="KW-0732">Signal</keyword>
<dbReference type="AlphaFoldDB" id="A0A6I8URH7"/>
<proteinExistence type="predicted"/>
<feature type="compositionally biased region" description="Low complexity" evidence="1">
    <location>
        <begin position="168"/>
        <end position="179"/>
    </location>
</feature>
<feature type="compositionally biased region" description="Pro residues" evidence="1">
    <location>
        <begin position="187"/>
        <end position="199"/>
    </location>
</feature>
<dbReference type="InParanoid" id="A0A6I8URH7"/>
<dbReference type="Proteomes" id="UP000001819">
    <property type="component" value="Chromosome 2"/>
</dbReference>
<evidence type="ECO:0000313" key="4">
    <source>
        <dbReference type="RefSeq" id="XP_001359555.2"/>
    </source>
</evidence>
<keyword evidence="3" id="KW-1185">Reference proteome</keyword>
<evidence type="ECO:0000256" key="2">
    <source>
        <dbReference type="SAM" id="SignalP"/>
    </source>
</evidence>
<dbReference type="RefSeq" id="XP_001359555.2">
    <property type="nucleotide sequence ID" value="XM_001359518.2"/>
</dbReference>
<feature type="region of interest" description="Disordered" evidence="1">
    <location>
        <begin position="161"/>
        <end position="199"/>
    </location>
</feature>
<evidence type="ECO:0000256" key="1">
    <source>
        <dbReference type="SAM" id="MobiDB-lite"/>
    </source>
</evidence>
<accession>A0A6I8URH7</accession>
<protein>
    <submittedName>
        <fullName evidence="4">Uncharacterized protein</fullName>
    </submittedName>
</protein>
<evidence type="ECO:0000313" key="3">
    <source>
        <dbReference type="Proteomes" id="UP000001819"/>
    </source>
</evidence>
<reference evidence="3" key="1">
    <citation type="submission" date="2024-06" db="UniProtKB">
        <authorList>
            <consortium name="RefSeq"/>
        </authorList>
    </citation>
    <scope>NUCLEOTIDE SEQUENCE [LARGE SCALE GENOMIC DNA]</scope>
    <source>
        <strain evidence="3">MV2-25</strain>
    </source>
</reference>
<reference evidence="4" key="2">
    <citation type="submission" date="2025-08" db="UniProtKB">
        <authorList>
            <consortium name="RefSeq"/>
        </authorList>
    </citation>
    <scope>IDENTIFICATION</scope>
    <source>
        <strain evidence="4">MV-25-SWS-2005</strain>
        <tissue evidence="4">Whole body</tissue>
    </source>
</reference>
<sequence>MSVLRLSPTQFLCVLLLAVVCSSAEIDRDEQPDFETEPGAPEPIDGRSFFFLGTLFRRWRNRWMAYHSADPLFAGAAYPINGYYNCPIYGCNPAAIGPQPGYYSRPGGSFNPLNQQQQAQGNSNVYIYQTDQNAANSGSGSGSPAVPLGYGYFGVGSPLRPPPPLPPSSMGGASASAGSYGLGPGQGPVPIPIPVPQFG</sequence>
<name>A0A6I8URH7_DROPS</name>
<gene>
    <name evidence="4" type="primary">LOC4802685</name>
</gene>
<dbReference type="KEGG" id="dpo:4802685"/>
<organism evidence="3 4">
    <name type="scientific">Drosophila pseudoobscura pseudoobscura</name>
    <name type="common">Fruit fly</name>
    <dbReference type="NCBI Taxonomy" id="46245"/>
    <lineage>
        <taxon>Eukaryota</taxon>
        <taxon>Metazoa</taxon>
        <taxon>Ecdysozoa</taxon>
        <taxon>Arthropoda</taxon>
        <taxon>Hexapoda</taxon>
        <taxon>Insecta</taxon>
        <taxon>Pterygota</taxon>
        <taxon>Neoptera</taxon>
        <taxon>Endopterygota</taxon>
        <taxon>Diptera</taxon>
        <taxon>Brachycera</taxon>
        <taxon>Muscomorpha</taxon>
        <taxon>Ephydroidea</taxon>
        <taxon>Drosophilidae</taxon>
        <taxon>Drosophila</taxon>
        <taxon>Sophophora</taxon>
    </lineage>
</organism>
<feature type="signal peptide" evidence="2">
    <location>
        <begin position="1"/>
        <end position="24"/>
    </location>
</feature>